<evidence type="ECO:0000256" key="1">
    <source>
        <dbReference type="SAM" id="MobiDB-lite"/>
    </source>
</evidence>
<feature type="compositionally biased region" description="Acidic residues" evidence="1">
    <location>
        <begin position="36"/>
        <end position="47"/>
    </location>
</feature>
<feature type="compositionally biased region" description="Polar residues" evidence="1">
    <location>
        <begin position="858"/>
        <end position="871"/>
    </location>
</feature>
<feature type="region of interest" description="Disordered" evidence="1">
    <location>
        <begin position="744"/>
        <end position="791"/>
    </location>
</feature>
<feature type="compositionally biased region" description="Low complexity" evidence="1">
    <location>
        <begin position="702"/>
        <end position="713"/>
    </location>
</feature>
<evidence type="ECO:0000313" key="2">
    <source>
        <dbReference type="EMBL" id="EKF39017.1"/>
    </source>
</evidence>
<feature type="compositionally biased region" description="Basic and acidic residues" evidence="1">
    <location>
        <begin position="991"/>
        <end position="1002"/>
    </location>
</feature>
<feature type="region of interest" description="Disordered" evidence="1">
    <location>
        <begin position="821"/>
        <end position="904"/>
    </location>
</feature>
<dbReference type="Proteomes" id="UP000007350">
    <property type="component" value="Unassembled WGS sequence"/>
</dbReference>
<feature type="region of interest" description="Disordered" evidence="1">
    <location>
        <begin position="36"/>
        <end position="59"/>
    </location>
</feature>
<name>K2PDJ4_TRYCR</name>
<keyword evidence="3" id="KW-1185">Reference proteome</keyword>
<feature type="region of interest" description="Disordered" evidence="1">
    <location>
        <begin position="595"/>
        <end position="639"/>
    </location>
</feature>
<evidence type="ECO:0000313" key="3">
    <source>
        <dbReference type="Proteomes" id="UP000007350"/>
    </source>
</evidence>
<feature type="compositionally biased region" description="Polar residues" evidence="1">
    <location>
        <begin position="688"/>
        <end position="701"/>
    </location>
</feature>
<feature type="region of interest" description="Disordered" evidence="1">
    <location>
        <begin position="991"/>
        <end position="1019"/>
    </location>
</feature>
<feature type="compositionally biased region" description="Basic residues" evidence="1">
    <location>
        <begin position="1003"/>
        <end position="1012"/>
    </location>
</feature>
<feature type="compositionally biased region" description="Polar residues" evidence="1">
    <location>
        <begin position="892"/>
        <end position="904"/>
    </location>
</feature>
<feature type="compositionally biased region" description="Gly residues" evidence="1">
    <location>
        <begin position="624"/>
        <end position="635"/>
    </location>
</feature>
<dbReference type="AlphaFoldDB" id="K2PDJ4"/>
<protein>
    <recommendedName>
        <fullName evidence="4">Hook complex protein, conserved</fullName>
    </recommendedName>
</protein>
<accession>K2PDJ4</accession>
<sequence length="1112" mass="122645">MALSLRDVVERPFEAEAMEILMDEYNKWCIGRLDDGEDDSGDDEEERNNDNNNNNGGDEMYYGLPKVEGAFNVRALSRVEFPRTWIVPLGTIPASCYANAVVNGGSDMSLIVDYSQTRGVVRVRCELLKPTGDGGLSQKVLAVWPNERRRRSSYPSHHPYQQKEQSGLYWPAFVTRVIGVFEDPLLDGSPASLTELQAYEDFDDVLIRALRSPMRVCVDVTFCIDEISEARRLTIAPAVRYPPVGASTVYDPEIARVSEQVCAMMKEDQRQHVMVDNEAQCPLLVPEVMPQVVSIRNYSHTAVAGKGRRVHSPIQNFADAANYRSSEAASAITTRSSSLAIMSRKQSVATAMSAVDEHAASISEKGIVSLCEVREGRGPSPKRIGRATVASKRRASCVVTNGTAFASATGVSKAKLNRNTLSHAPIAVEDMLAGPICQTGQFVFLRPSAQLVVTAQRAAVEEIYTIWHRLRKALFEPLYAEEIVLPSLRAESVMEATEPPLCLPDPETYVSPYVQEDHEKKEGGMPLPVPKPSHEQTSAELTLRLPILQGHANCWTREMQSQREQWQSNILPCFERGMIEFTKREESGRKSARCEVSPSLFRTHDPESDMGTASTRTASYGSVPGEGGTDAGSVGGPSRTPNGICDVSVSLMSTTPGRSGVWCGNSHLTPLGMEEWEIMSPTKETLRFPQSGTQRNSQQQKTPSSPLFTLPSPDARQTPKVLLRERVGEKKRYEIVDGAVDSKSHEGIMGEGSTKGRCSPIWNVGSERSSSKREDNDKGQLAFRHNGGEWPRELKQEEQRHVLIQSRTGSVKTVETASNHAGKMSNTHLHNSPNKGGDFHHVEGRVSVPSDTREDASRLSQSRQLNGNAGSATHEGVSRAFDPTPAAEQPSALKSSRQRNQAPNSPFQALDFFQLLHGKKGKGGVENGLEEPKGIYMREKKEATARTLKMPTSMRSLDFSANSLLHSRGSVRPGLESIAVRQECRRLDASELPREGLSETRGHSPKRSHSTSHIRSEAVSRTRYSIRSTSMSQRYTLVSWRDASGVEINVDDAFLLPSAVAAEAHANLGPQPTFHSRSRTAAEKEEIRKYFAKNLDNNKNNNSRSVSINNNM</sequence>
<feature type="compositionally biased region" description="Low complexity" evidence="1">
    <location>
        <begin position="50"/>
        <end position="59"/>
    </location>
</feature>
<feature type="compositionally biased region" description="Polar residues" evidence="1">
    <location>
        <begin position="821"/>
        <end position="834"/>
    </location>
</feature>
<organism evidence="2 3">
    <name type="scientific">Trypanosoma cruzi marinkellei</name>
    <dbReference type="NCBI Taxonomy" id="85056"/>
    <lineage>
        <taxon>Eukaryota</taxon>
        <taxon>Discoba</taxon>
        <taxon>Euglenozoa</taxon>
        <taxon>Kinetoplastea</taxon>
        <taxon>Metakinetoplastina</taxon>
        <taxon>Trypanosomatida</taxon>
        <taxon>Trypanosomatidae</taxon>
        <taxon>Trypanosoma</taxon>
        <taxon>Schizotrypanum</taxon>
    </lineage>
</organism>
<reference evidence="2 3" key="1">
    <citation type="journal article" date="2012" name="BMC Genomics">
        <title>Comparative genomic analysis of human infective Trypanosoma cruzi lineages with the bat-restricted subspecies T. cruzi marinkellei.</title>
        <authorList>
            <person name="Franzen O."/>
            <person name="Talavera-Lopez C."/>
            <person name="Ochaya S."/>
            <person name="Butler C.E."/>
            <person name="Messenger L.A."/>
            <person name="Lewis M.D."/>
            <person name="Llewellyn M.S."/>
            <person name="Marinkelle C.J."/>
            <person name="Tyler K.M."/>
            <person name="Miles M.A."/>
            <person name="Andersson B."/>
        </authorList>
    </citation>
    <scope>NUCLEOTIDE SEQUENCE [LARGE SCALE GENOMIC DNA]</scope>
    <source>
        <strain evidence="2 3">B7</strain>
    </source>
</reference>
<feature type="region of interest" description="Disordered" evidence="1">
    <location>
        <begin position="687"/>
        <end position="714"/>
    </location>
</feature>
<feature type="compositionally biased region" description="Polar residues" evidence="1">
    <location>
        <begin position="611"/>
        <end position="620"/>
    </location>
</feature>
<dbReference type="OrthoDB" id="273921at2759"/>
<dbReference type="EMBL" id="AHKC01001983">
    <property type="protein sequence ID" value="EKF39017.1"/>
    <property type="molecule type" value="Genomic_DNA"/>
</dbReference>
<feature type="compositionally biased region" description="Basic and acidic residues" evidence="1">
    <location>
        <begin position="769"/>
        <end position="778"/>
    </location>
</feature>
<gene>
    <name evidence="2" type="ORF">MOQ_000762</name>
</gene>
<comment type="caution">
    <text evidence="2">The sequence shown here is derived from an EMBL/GenBank/DDBJ whole genome shotgun (WGS) entry which is preliminary data.</text>
</comment>
<evidence type="ECO:0008006" key="4">
    <source>
        <dbReference type="Google" id="ProtNLM"/>
    </source>
</evidence>
<proteinExistence type="predicted"/>